<dbReference type="PANTHER" id="PTHR42832:SF3">
    <property type="entry name" value="L-GLUTAMINE--4-(METHYLSULFANYL)-2-OXOBUTANOATE AMINOTRANSFERASE"/>
    <property type="match status" value="1"/>
</dbReference>
<reference evidence="6 7" key="1">
    <citation type="submission" date="2018-03" db="EMBL/GenBank/DDBJ databases">
        <title>Genomic Encyclopedia of Archaeal and Bacterial Type Strains, Phase II (KMG-II): from individual species to whole genera.</title>
        <authorList>
            <person name="Goeker M."/>
        </authorList>
    </citation>
    <scope>NUCLEOTIDE SEQUENCE [LARGE SCALE GENOMIC DNA]</scope>
    <source>
        <strain evidence="6 7">DSM 100214</strain>
    </source>
</reference>
<dbReference type="RefSeq" id="WP_110309605.1">
    <property type="nucleotide sequence ID" value="NZ_QICL01000003.1"/>
</dbReference>
<name>A0A2V3PZ67_9BACT</name>
<evidence type="ECO:0000256" key="3">
    <source>
        <dbReference type="ARBA" id="ARBA00022679"/>
    </source>
</evidence>
<dbReference type="SUPFAM" id="SSF53383">
    <property type="entry name" value="PLP-dependent transferases"/>
    <property type="match status" value="1"/>
</dbReference>
<dbReference type="Proteomes" id="UP000247973">
    <property type="component" value="Unassembled WGS sequence"/>
</dbReference>
<protein>
    <recommendedName>
        <fullName evidence="4">Aminotransferase</fullName>
        <ecNumber evidence="4">2.6.1.-</ecNumber>
    </recommendedName>
</protein>
<dbReference type="PROSITE" id="PS00105">
    <property type="entry name" value="AA_TRANSFER_CLASS_1"/>
    <property type="match status" value="1"/>
</dbReference>
<dbReference type="Gene3D" id="3.40.640.10">
    <property type="entry name" value="Type I PLP-dependent aspartate aminotransferase-like (Major domain)"/>
    <property type="match status" value="1"/>
</dbReference>
<sequence>MSTKQITPAERLNSISEYYFSTKLKEVAEMNAAGKNVISLGIGSPDLPPSKETIEALCESAVKPDVHGYQPYVGIPELRCAFADWYKKWYKVDLDPSREVQPLIGSKEGILHISLTFLNPGDGVLIPNPGYPTYTSVSNLVQAKIHTYDLDENNNWQPDFEALEKTDLSNVKLMWVNYPNMPTGANATVELYERLVAFGKKHGIVIVNDNPYSFILNTNRLSILQIEGAKDICIEMNSLSKSHNMPGWRMAMLASNPQFVQWILKVKSNIDSGQFKPVQLAAIAALNNSEEWHIENNINLYTARRKYAEQIMDTLGCTFDPKQVGLFLWGKIPDTYKDSAELADKILYEANVFLTPGFIFGDKGKRYIRISLCCNEQMLKEALERIKKLA</sequence>
<comment type="cofactor">
    <cofactor evidence="1 4">
        <name>pyridoxal 5'-phosphate</name>
        <dbReference type="ChEBI" id="CHEBI:597326"/>
    </cofactor>
</comment>
<dbReference type="InterPro" id="IPR015421">
    <property type="entry name" value="PyrdxlP-dep_Trfase_major"/>
</dbReference>
<keyword evidence="2 4" id="KW-0032">Aminotransferase</keyword>
<evidence type="ECO:0000313" key="7">
    <source>
        <dbReference type="Proteomes" id="UP000247973"/>
    </source>
</evidence>
<dbReference type="InterPro" id="IPR050881">
    <property type="entry name" value="LL-DAP_aminotransferase"/>
</dbReference>
<dbReference type="CDD" id="cd00609">
    <property type="entry name" value="AAT_like"/>
    <property type="match status" value="1"/>
</dbReference>
<feature type="domain" description="Aminotransferase class I/classII large" evidence="5">
    <location>
        <begin position="36"/>
        <end position="386"/>
    </location>
</feature>
<dbReference type="InterPro" id="IPR015422">
    <property type="entry name" value="PyrdxlP-dep_Trfase_small"/>
</dbReference>
<dbReference type="InterPro" id="IPR004838">
    <property type="entry name" value="NHTrfase_class1_PyrdxlP-BS"/>
</dbReference>
<dbReference type="OrthoDB" id="9802328at2"/>
<evidence type="ECO:0000256" key="1">
    <source>
        <dbReference type="ARBA" id="ARBA00001933"/>
    </source>
</evidence>
<dbReference type="Gene3D" id="3.90.1150.10">
    <property type="entry name" value="Aspartate Aminotransferase, domain 1"/>
    <property type="match status" value="1"/>
</dbReference>
<comment type="similarity">
    <text evidence="4">Belongs to the class-I pyridoxal-phosphate-dependent aminotransferase family.</text>
</comment>
<evidence type="ECO:0000259" key="5">
    <source>
        <dbReference type="Pfam" id="PF00155"/>
    </source>
</evidence>
<proteinExistence type="inferred from homology"/>
<dbReference type="EMBL" id="QICL01000003">
    <property type="protein sequence ID" value="PXV67451.1"/>
    <property type="molecule type" value="Genomic_DNA"/>
</dbReference>
<dbReference type="Pfam" id="PF00155">
    <property type="entry name" value="Aminotran_1_2"/>
    <property type="match status" value="1"/>
</dbReference>
<organism evidence="6 7">
    <name type="scientific">Dysgonomonas alginatilytica</name>
    <dbReference type="NCBI Taxonomy" id="1605892"/>
    <lineage>
        <taxon>Bacteria</taxon>
        <taxon>Pseudomonadati</taxon>
        <taxon>Bacteroidota</taxon>
        <taxon>Bacteroidia</taxon>
        <taxon>Bacteroidales</taxon>
        <taxon>Dysgonomonadaceae</taxon>
        <taxon>Dysgonomonas</taxon>
    </lineage>
</organism>
<gene>
    <name evidence="6" type="ORF">CLV62_103124</name>
</gene>
<evidence type="ECO:0000313" key="6">
    <source>
        <dbReference type="EMBL" id="PXV67451.1"/>
    </source>
</evidence>
<comment type="caution">
    <text evidence="6">The sequence shown here is derived from an EMBL/GenBank/DDBJ whole genome shotgun (WGS) entry which is preliminary data.</text>
</comment>
<evidence type="ECO:0000256" key="2">
    <source>
        <dbReference type="ARBA" id="ARBA00022576"/>
    </source>
</evidence>
<dbReference type="EC" id="2.6.1.-" evidence="4"/>
<dbReference type="InterPro" id="IPR004839">
    <property type="entry name" value="Aminotransferase_I/II_large"/>
</dbReference>
<dbReference type="PANTHER" id="PTHR42832">
    <property type="entry name" value="AMINO ACID AMINOTRANSFERASE"/>
    <property type="match status" value="1"/>
</dbReference>
<dbReference type="GO" id="GO:0008483">
    <property type="term" value="F:transaminase activity"/>
    <property type="evidence" value="ECO:0007669"/>
    <property type="project" value="UniProtKB-KW"/>
</dbReference>
<dbReference type="AlphaFoldDB" id="A0A2V3PZ67"/>
<dbReference type="GO" id="GO:0030170">
    <property type="term" value="F:pyridoxal phosphate binding"/>
    <property type="evidence" value="ECO:0007669"/>
    <property type="project" value="InterPro"/>
</dbReference>
<dbReference type="InterPro" id="IPR015424">
    <property type="entry name" value="PyrdxlP-dep_Trfase"/>
</dbReference>
<keyword evidence="7" id="KW-1185">Reference proteome</keyword>
<keyword evidence="3 4" id="KW-0808">Transferase</keyword>
<accession>A0A2V3PZ67</accession>
<evidence type="ECO:0000256" key="4">
    <source>
        <dbReference type="RuleBase" id="RU000481"/>
    </source>
</evidence>